<evidence type="ECO:0000256" key="1">
    <source>
        <dbReference type="SAM" id="MobiDB-lite"/>
    </source>
</evidence>
<dbReference type="AlphaFoldDB" id="A0AAF3J380"/>
<dbReference type="WBParaSite" id="MBELARI_LOCUS13413">
    <property type="protein sequence ID" value="MBELARI_LOCUS13413"/>
    <property type="gene ID" value="MBELARI_LOCUS13413"/>
</dbReference>
<feature type="region of interest" description="Disordered" evidence="1">
    <location>
        <begin position="1"/>
        <end position="104"/>
    </location>
</feature>
<feature type="compositionally biased region" description="Gly residues" evidence="1">
    <location>
        <begin position="94"/>
        <end position="104"/>
    </location>
</feature>
<sequence length="104" mass="11183">MSENVENSDASNSAANGKYVPPWKRNEVQKGDEGQRERRESGDNSGRRHGGHQGRGMHKGSHFNQHGNRGDEGTYSVRSGGHGYGTDEHRRDGGFGGGYGGGRG</sequence>
<organism evidence="2 3">
    <name type="scientific">Mesorhabditis belari</name>
    <dbReference type="NCBI Taxonomy" id="2138241"/>
    <lineage>
        <taxon>Eukaryota</taxon>
        <taxon>Metazoa</taxon>
        <taxon>Ecdysozoa</taxon>
        <taxon>Nematoda</taxon>
        <taxon>Chromadorea</taxon>
        <taxon>Rhabditida</taxon>
        <taxon>Rhabditina</taxon>
        <taxon>Rhabditomorpha</taxon>
        <taxon>Rhabditoidea</taxon>
        <taxon>Rhabditidae</taxon>
        <taxon>Mesorhabditinae</taxon>
        <taxon>Mesorhabditis</taxon>
    </lineage>
</organism>
<name>A0AAF3J380_9BILA</name>
<keyword evidence="2" id="KW-1185">Reference proteome</keyword>
<feature type="compositionally biased region" description="Polar residues" evidence="1">
    <location>
        <begin position="1"/>
        <end position="15"/>
    </location>
</feature>
<dbReference type="Proteomes" id="UP000887575">
    <property type="component" value="Unassembled WGS sequence"/>
</dbReference>
<accession>A0AAF3J380</accession>
<reference evidence="3" key="1">
    <citation type="submission" date="2024-02" db="UniProtKB">
        <authorList>
            <consortium name="WormBaseParasite"/>
        </authorList>
    </citation>
    <scope>IDENTIFICATION</scope>
</reference>
<feature type="compositionally biased region" description="Basic residues" evidence="1">
    <location>
        <begin position="47"/>
        <end position="61"/>
    </location>
</feature>
<evidence type="ECO:0000313" key="3">
    <source>
        <dbReference type="WBParaSite" id="MBELARI_LOCUS13413"/>
    </source>
</evidence>
<feature type="compositionally biased region" description="Basic and acidic residues" evidence="1">
    <location>
        <begin position="24"/>
        <end position="46"/>
    </location>
</feature>
<evidence type="ECO:0000313" key="2">
    <source>
        <dbReference type="Proteomes" id="UP000887575"/>
    </source>
</evidence>
<proteinExistence type="predicted"/>
<protein>
    <submittedName>
        <fullName evidence="3">Uncharacterized protein</fullName>
    </submittedName>
</protein>